<dbReference type="EC" id="2.7.7.18" evidence="10"/>
<feature type="domain" description="Cytidyltransferase-like" evidence="11">
    <location>
        <begin position="5"/>
        <end position="192"/>
    </location>
</feature>
<dbReference type="AlphaFoldDB" id="A0A519BI39"/>
<evidence type="ECO:0000256" key="7">
    <source>
        <dbReference type="ARBA" id="ARBA00022840"/>
    </source>
</evidence>
<evidence type="ECO:0000313" key="12">
    <source>
        <dbReference type="EMBL" id="RZD16926.1"/>
    </source>
</evidence>
<dbReference type="GO" id="GO:0004515">
    <property type="term" value="F:nicotinate-nucleotide adenylyltransferase activity"/>
    <property type="evidence" value="ECO:0007669"/>
    <property type="project" value="UniProtKB-UniRule"/>
</dbReference>
<gene>
    <name evidence="10 12" type="primary">nadD</name>
    <name evidence="12" type="ORF">EVJ46_01425</name>
</gene>
<evidence type="ECO:0000256" key="4">
    <source>
        <dbReference type="ARBA" id="ARBA00022679"/>
    </source>
</evidence>
<dbReference type="PANTHER" id="PTHR39321">
    <property type="entry name" value="NICOTINATE-NUCLEOTIDE ADENYLYLTRANSFERASE-RELATED"/>
    <property type="match status" value="1"/>
</dbReference>
<dbReference type="NCBIfam" id="NF000840">
    <property type="entry name" value="PRK00071.1-3"/>
    <property type="match status" value="1"/>
</dbReference>
<comment type="catalytic activity">
    <reaction evidence="9 10">
        <text>nicotinate beta-D-ribonucleotide + ATP + H(+) = deamido-NAD(+) + diphosphate</text>
        <dbReference type="Rhea" id="RHEA:22860"/>
        <dbReference type="ChEBI" id="CHEBI:15378"/>
        <dbReference type="ChEBI" id="CHEBI:30616"/>
        <dbReference type="ChEBI" id="CHEBI:33019"/>
        <dbReference type="ChEBI" id="CHEBI:57502"/>
        <dbReference type="ChEBI" id="CHEBI:58437"/>
        <dbReference type="EC" id="2.7.7.18"/>
    </reaction>
</comment>
<dbReference type="InterPro" id="IPR014729">
    <property type="entry name" value="Rossmann-like_a/b/a_fold"/>
</dbReference>
<evidence type="ECO:0000256" key="9">
    <source>
        <dbReference type="ARBA" id="ARBA00048721"/>
    </source>
</evidence>
<sequence>MKIGIFGGSFNPVHYGHLRTCEELIEKASLDKVIFIPTNITSNKQETAINSGSRFEMVKMAIASNAKFEASDIEIKRGGVSFSYNTIKELKEIYSCDELFFIIGFEAFTEIRNWKKSPLLFEMTNFIIINRGMDIKTKYENLVSISKYIPEPVCNKMTVDISRDRLIIYPENISVFLFEVTRLDISSTKIRNNFKKKLSNRFLLPNDTIEYIINNNIYM</sequence>
<keyword evidence="6 10" id="KW-0547">Nucleotide-binding</keyword>
<dbReference type="UniPathway" id="UPA00253">
    <property type="reaction ID" value="UER00332"/>
</dbReference>
<reference evidence="12 13" key="1">
    <citation type="journal article" date="2019" name="ISME J.">
        <title>Insights into ecological role of a new deltaproteobacterial order Candidatus Acidulodesulfobacterales by metagenomics and metatranscriptomics.</title>
        <authorList>
            <person name="Tan S."/>
            <person name="Liu J."/>
            <person name="Fang Y."/>
            <person name="Hedlund B.P."/>
            <person name="Lian Z.H."/>
            <person name="Huang L.Y."/>
            <person name="Li J.T."/>
            <person name="Huang L.N."/>
            <person name="Li W.J."/>
            <person name="Jiang H.C."/>
            <person name="Dong H.L."/>
            <person name="Shu W.S."/>
        </authorList>
    </citation>
    <scope>NUCLEOTIDE SEQUENCE [LARGE SCALE GENOMIC DNA]</scope>
    <source>
        <strain evidence="12">AP2</strain>
    </source>
</reference>
<protein>
    <recommendedName>
        <fullName evidence="10">Probable nicotinate-nucleotide adenylyltransferase</fullName>
        <ecNumber evidence="10">2.7.7.18</ecNumber>
    </recommendedName>
    <alternativeName>
        <fullName evidence="10">Deamido-NAD(+) diphosphorylase</fullName>
    </alternativeName>
    <alternativeName>
        <fullName evidence="10">Deamido-NAD(+) pyrophosphorylase</fullName>
    </alternativeName>
    <alternativeName>
        <fullName evidence="10">Nicotinate mononucleotide adenylyltransferase</fullName>
        <shortName evidence="10">NaMN adenylyltransferase</shortName>
    </alternativeName>
</protein>
<dbReference type="PANTHER" id="PTHR39321:SF3">
    <property type="entry name" value="PHOSPHOPANTETHEINE ADENYLYLTRANSFERASE"/>
    <property type="match status" value="1"/>
</dbReference>
<dbReference type="GO" id="GO:0005524">
    <property type="term" value="F:ATP binding"/>
    <property type="evidence" value="ECO:0007669"/>
    <property type="project" value="UniProtKB-KW"/>
</dbReference>
<dbReference type="NCBIfam" id="TIGR00482">
    <property type="entry name" value="nicotinate (nicotinamide) nucleotide adenylyltransferase"/>
    <property type="match status" value="1"/>
</dbReference>
<dbReference type="CDD" id="cd02165">
    <property type="entry name" value="NMNAT"/>
    <property type="match status" value="1"/>
</dbReference>
<evidence type="ECO:0000256" key="1">
    <source>
        <dbReference type="ARBA" id="ARBA00002324"/>
    </source>
</evidence>
<organism evidence="12 13">
    <name type="scientific">Acididesulfobacter guangdongensis</name>
    <dbReference type="NCBI Taxonomy" id="2597225"/>
    <lineage>
        <taxon>Bacteria</taxon>
        <taxon>Deltaproteobacteria</taxon>
        <taxon>Candidatus Acidulodesulfobacterales</taxon>
        <taxon>Candidatus Acididesulfobacter</taxon>
    </lineage>
</organism>
<dbReference type="EMBL" id="SGBC01000001">
    <property type="protein sequence ID" value="RZD16926.1"/>
    <property type="molecule type" value="Genomic_DNA"/>
</dbReference>
<name>A0A519BI39_ACIG2</name>
<comment type="function">
    <text evidence="1 10">Catalyzes the reversible adenylation of nicotinate mononucleotide (NaMN) to nicotinic acid adenine dinucleotide (NaAD).</text>
</comment>
<keyword evidence="5 10" id="KW-0548">Nucleotidyltransferase</keyword>
<keyword evidence="4 10" id="KW-0808">Transferase</keyword>
<evidence type="ECO:0000256" key="10">
    <source>
        <dbReference type="HAMAP-Rule" id="MF_00244"/>
    </source>
</evidence>
<dbReference type="Gene3D" id="3.40.50.620">
    <property type="entry name" value="HUPs"/>
    <property type="match status" value="1"/>
</dbReference>
<proteinExistence type="inferred from homology"/>
<dbReference type="GO" id="GO:0009435">
    <property type="term" value="P:NAD+ biosynthetic process"/>
    <property type="evidence" value="ECO:0007669"/>
    <property type="project" value="UniProtKB-UniRule"/>
</dbReference>
<evidence type="ECO:0000256" key="3">
    <source>
        <dbReference type="ARBA" id="ARBA00022642"/>
    </source>
</evidence>
<keyword evidence="8 10" id="KW-0520">NAD</keyword>
<dbReference type="InterPro" id="IPR005248">
    <property type="entry name" value="NadD/NMNAT"/>
</dbReference>
<keyword evidence="3 10" id="KW-0662">Pyridine nucleotide biosynthesis</keyword>
<dbReference type="SUPFAM" id="SSF52374">
    <property type="entry name" value="Nucleotidylyl transferase"/>
    <property type="match status" value="1"/>
</dbReference>
<dbReference type="Pfam" id="PF01467">
    <property type="entry name" value="CTP_transf_like"/>
    <property type="match status" value="1"/>
</dbReference>
<keyword evidence="7 10" id="KW-0067">ATP-binding</keyword>
<dbReference type="NCBIfam" id="TIGR00125">
    <property type="entry name" value="cyt_tran_rel"/>
    <property type="match status" value="1"/>
</dbReference>
<comment type="caution">
    <text evidence="12">The sequence shown here is derived from an EMBL/GenBank/DDBJ whole genome shotgun (WGS) entry which is preliminary data.</text>
</comment>
<evidence type="ECO:0000259" key="11">
    <source>
        <dbReference type="Pfam" id="PF01467"/>
    </source>
</evidence>
<dbReference type="InterPro" id="IPR004821">
    <property type="entry name" value="Cyt_trans-like"/>
</dbReference>
<dbReference type="Proteomes" id="UP000316562">
    <property type="component" value="Unassembled WGS sequence"/>
</dbReference>
<evidence type="ECO:0000256" key="6">
    <source>
        <dbReference type="ARBA" id="ARBA00022741"/>
    </source>
</evidence>
<comment type="similarity">
    <text evidence="10">Belongs to the NadD family.</text>
</comment>
<comment type="pathway">
    <text evidence="2 10">Cofactor biosynthesis; NAD(+) biosynthesis; deamido-NAD(+) from nicotinate D-ribonucleotide: step 1/1.</text>
</comment>
<dbReference type="HAMAP" id="MF_00244">
    <property type="entry name" value="NaMN_adenylyltr"/>
    <property type="match status" value="1"/>
</dbReference>
<evidence type="ECO:0000256" key="8">
    <source>
        <dbReference type="ARBA" id="ARBA00023027"/>
    </source>
</evidence>
<accession>A0A519BI39</accession>
<evidence type="ECO:0000256" key="5">
    <source>
        <dbReference type="ARBA" id="ARBA00022695"/>
    </source>
</evidence>
<evidence type="ECO:0000256" key="2">
    <source>
        <dbReference type="ARBA" id="ARBA00005019"/>
    </source>
</evidence>
<evidence type="ECO:0000313" key="13">
    <source>
        <dbReference type="Proteomes" id="UP000316562"/>
    </source>
</evidence>